<evidence type="ECO:0000313" key="2">
    <source>
        <dbReference type="Proteomes" id="UP000308196"/>
    </source>
</evidence>
<name>A0A4V6KTM3_9SPHI</name>
<dbReference type="KEGG" id="stha:NCTC11429_03867"/>
<proteinExistence type="predicted"/>
<dbReference type="Proteomes" id="UP000308196">
    <property type="component" value="Chromosome"/>
</dbReference>
<accession>A0A4V6KTM3</accession>
<evidence type="ECO:0000313" key="1">
    <source>
        <dbReference type="EMBL" id="VTR49348.1"/>
    </source>
</evidence>
<dbReference type="GeneID" id="78464497"/>
<dbReference type="AlphaFoldDB" id="A0A4V6KTM3"/>
<dbReference type="EMBL" id="LR590484">
    <property type="protein sequence ID" value="VTR49348.1"/>
    <property type="molecule type" value="Genomic_DNA"/>
</dbReference>
<dbReference type="RefSeq" id="WP_028070918.1">
    <property type="nucleotide sequence ID" value="NZ_CP141191.1"/>
</dbReference>
<sequence>MEKQPFSQAGVDARQANFMNLSDLEKTAVISQIRTDFDGWMNDWFALTPSQQLSVQTMDATFKQQLATAIANNYQAGNLVNFSKEEKDGDEIPDRKETEVFGLEAWQTPGSVISALTQPVPLMIRISYRSLYS</sequence>
<protein>
    <submittedName>
        <fullName evidence="1">Uncharacterized protein</fullName>
    </submittedName>
</protein>
<dbReference type="STRING" id="1123265.GCA_000686625_04285"/>
<organism evidence="1 2">
    <name type="scientific">Sphingobacterium thalpophilum</name>
    <dbReference type="NCBI Taxonomy" id="259"/>
    <lineage>
        <taxon>Bacteria</taxon>
        <taxon>Pseudomonadati</taxon>
        <taxon>Bacteroidota</taxon>
        <taxon>Sphingobacteriia</taxon>
        <taxon>Sphingobacteriales</taxon>
        <taxon>Sphingobacteriaceae</taxon>
        <taxon>Sphingobacterium</taxon>
    </lineage>
</organism>
<reference evidence="1 2" key="1">
    <citation type="submission" date="2019-05" db="EMBL/GenBank/DDBJ databases">
        <authorList>
            <consortium name="Pathogen Informatics"/>
        </authorList>
    </citation>
    <scope>NUCLEOTIDE SEQUENCE [LARGE SCALE GENOMIC DNA]</scope>
    <source>
        <strain evidence="1 2">NCTC11429</strain>
    </source>
</reference>
<gene>
    <name evidence="1" type="ORF">NCTC11429_03867</name>
</gene>